<name>A0A2S9YCH0_9BACT</name>
<proteinExistence type="predicted"/>
<dbReference type="Proteomes" id="UP000238823">
    <property type="component" value="Unassembled WGS sequence"/>
</dbReference>
<evidence type="ECO:0000256" key="1">
    <source>
        <dbReference type="SAM" id="MobiDB-lite"/>
    </source>
</evidence>
<feature type="compositionally biased region" description="Low complexity" evidence="1">
    <location>
        <begin position="20"/>
        <end position="33"/>
    </location>
</feature>
<accession>A0A2S9YCH0</accession>
<dbReference type="AlphaFoldDB" id="A0A2S9YCH0"/>
<protein>
    <submittedName>
        <fullName evidence="2">Uncharacterized protein</fullName>
    </submittedName>
</protein>
<feature type="compositionally biased region" description="Basic and acidic residues" evidence="1">
    <location>
        <begin position="34"/>
        <end position="58"/>
    </location>
</feature>
<gene>
    <name evidence="2" type="ORF">ENSA7_55300</name>
</gene>
<evidence type="ECO:0000313" key="2">
    <source>
        <dbReference type="EMBL" id="PRQ02701.1"/>
    </source>
</evidence>
<reference evidence="2 3" key="1">
    <citation type="submission" date="2018-03" db="EMBL/GenBank/DDBJ databases">
        <title>Draft Genome Sequences of the Obligatory Marine Myxobacteria Enhygromyxa salina SWB007.</title>
        <authorList>
            <person name="Poehlein A."/>
            <person name="Moghaddam J.A."/>
            <person name="Harms H."/>
            <person name="Alanjari M."/>
            <person name="Koenig G.M."/>
            <person name="Daniel R."/>
            <person name="Schaeberle T.F."/>
        </authorList>
    </citation>
    <scope>NUCLEOTIDE SEQUENCE [LARGE SCALE GENOMIC DNA]</scope>
    <source>
        <strain evidence="2 3">SWB007</strain>
    </source>
</reference>
<organism evidence="2 3">
    <name type="scientific">Enhygromyxa salina</name>
    <dbReference type="NCBI Taxonomy" id="215803"/>
    <lineage>
        <taxon>Bacteria</taxon>
        <taxon>Pseudomonadati</taxon>
        <taxon>Myxococcota</taxon>
        <taxon>Polyangia</taxon>
        <taxon>Nannocystales</taxon>
        <taxon>Nannocystaceae</taxon>
        <taxon>Enhygromyxa</taxon>
    </lineage>
</organism>
<evidence type="ECO:0000313" key="3">
    <source>
        <dbReference type="Proteomes" id="UP000238823"/>
    </source>
</evidence>
<sequence length="391" mass="41165">MLTLTACRSEPAGEPAKTGPAAKQAPAEQPEVAAKPDEAKPADPPEKPEAKPEPEPEPKPGSGKWASLVTPASALNKAPADSVLAEVRAHAEPVALIIGESGLKLVSLAGMDKQLVAGPIDRAMYDPRSGIALMIQDTSLLAIDLAEPLPAGQLPKVTTLSSKATSDAELLLVYPDRHAVVSLSDMGAMYVRVEFTATPSLALQSPSYPPEGDEVAPEPLGLLDSAWFSSRVDRHAWPAQKPSSAALEFPYMPDDGKPLNPLFADRCSSYHCGASLPLGLSGYELVVVGDEQGDFTHVMSVIHDGAGDRWIGMEEWLSGGAWVSTAELPGQLDTLAQEHAPRFDASGEVFTPYTRDKQLCTAQGACKPVDGEVVEFIAGGVEIGAVYFGAP</sequence>
<dbReference type="RefSeq" id="WP_106092409.1">
    <property type="nucleotide sequence ID" value="NZ_PVNL01000111.1"/>
</dbReference>
<dbReference type="EMBL" id="PVNL01000111">
    <property type="protein sequence ID" value="PRQ02701.1"/>
    <property type="molecule type" value="Genomic_DNA"/>
</dbReference>
<comment type="caution">
    <text evidence="2">The sequence shown here is derived from an EMBL/GenBank/DDBJ whole genome shotgun (WGS) entry which is preliminary data.</text>
</comment>
<feature type="region of interest" description="Disordered" evidence="1">
    <location>
        <begin position="1"/>
        <end position="67"/>
    </location>
</feature>